<evidence type="ECO:0000313" key="2">
    <source>
        <dbReference type="EMBL" id="QCY69063.1"/>
    </source>
</evidence>
<dbReference type="KEGG" id="afla:FHG64_06385"/>
<keyword evidence="3" id="KW-1185">Reference proteome</keyword>
<evidence type="ECO:0008006" key="4">
    <source>
        <dbReference type="Google" id="ProtNLM"/>
    </source>
</evidence>
<dbReference type="OrthoDB" id="1264677at2"/>
<protein>
    <recommendedName>
        <fullName evidence="4">Lipoprotein</fullName>
    </recommendedName>
</protein>
<dbReference type="EMBL" id="CP040812">
    <property type="protein sequence ID" value="QCY69063.1"/>
    <property type="molecule type" value="Genomic_DNA"/>
</dbReference>
<dbReference type="RefSeq" id="WP_139065639.1">
    <property type="nucleotide sequence ID" value="NZ_CP040812.1"/>
</dbReference>
<organism evidence="2 3">
    <name type="scientific">Antarcticibacterium flavum</name>
    <dbReference type="NCBI Taxonomy" id="2058175"/>
    <lineage>
        <taxon>Bacteria</taxon>
        <taxon>Pseudomonadati</taxon>
        <taxon>Bacteroidota</taxon>
        <taxon>Flavobacteriia</taxon>
        <taxon>Flavobacteriales</taxon>
        <taxon>Flavobacteriaceae</taxon>
        <taxon>Antarcticibacterium</taxon>
    </lineage>
</organism>
<keyword evidence="1" id="KW-0175">Coiled coil</keyword>
<dbReference type="Proteomes" id="UP000309016">
    <property type="component" value="Chromosome"/>
</dbReference>
<sequence length="216" mass="25342">MKKLYFLPLFIFLFYSCSNPLQKEYNEETLAEDAKELKESGNLNEKEAELLAGWIVKSKLSGEDLEGKTYKEILDEARDYKKEQEELAERTRREEEEKRQLLGSVLTVAMYNKGYDKRRYQEYLTYSLAFENTSDKDIRAFKGSLVINDLFDTEIKSINLTVDDPIIAGETYRGTYTTDYNQFMDEDSRLRSKKMEDLKVVWTPEKIIFTDGSTLE</sequence>
<evidence type="ECO:0000313" key="3">
    <source>
        <dbReference type="Proteomes" id="UP000309016"/>
    </source>
</evidence>
<name>A0A5B7X346_9FLAO</name>
<reference evidence="2 3" key="1">
    <citation type="submission" date="2019-06" db="EMBL/GenBank/DDBJ databases">
        <title>Complete genome sequence of Antarcticibacterium flavum KCTC 52984T from an Antarctic marine sediment.</title>
        <authorList>
            <person name="Lee Y.M."/>
            <person name="Shin S.C."/>
        </authorList>
    </citation>
    <scope>NUCLEOTIDE SEQUENCE [LARGE SCALE GENOMIC DNA]</scope>
    <source>
        <strain evidence="2 3">KCTC 52984</strain>
    </source>
</reference>
<gene>
    <name evidence="2" type="ORF">FHG64_06385</name>
</gene>
<dbReference type="PROSITE" id="PS51257">
    <property type="entry name" value="PROKAR_LIPOPROTEIN"/>
    <property type="match status" value="1"/>
</dbReference>
<dbReference type="AlphaFoldDB" id="A0A5B7X346"/>
<proteinExistence type="predicted"/>
<evidence type="ECO:0000256" key="1">
    <source>
        <dbReference type="SAM" id="Coils"/>
    </source>
</evidence>
<feature type="coiled-coil region" evidence="1">
    <location>
        <begin position="70"/>
        <end position="101"/>
    </location>
</feature>
<accession>A0A5B7X346</accession>